<evidence type="ECO:0000256" key="1">
    <source>
        <dbReference type="SAM" id="MobiDB-lite"/>
    </source>
</evidence>
<comment type="caution">
    <text evidence="3">The sequence shown here is derived from an EMBL/GenBank/DDBJ whole genome shotgun (WGS) entry which is preliminary data.</text>
</comment>
<evidence type="ECO:0000313" key="4">
    <source>
        <dbReference type="Proteomes" id="UP000660554"/>
    </source>
</evidence>
<feature type="compositionally biased region" description="Low complexity" evidence="1">
    <location>
        <begin position="9"/>
        <end position="24"/>
    </location>
</feature>
<dbReference type="EMBL" id="BNDV01000014">
    <property type="protein sequence ID" value="GHI16215.1"/>
    <property type="molecule type" value="Genomic_DNA"/>
</dbReference>
<accession>A0ABQ3NTX8</accession>
<evidence type="ECO:0000313" key="3">
    <source>
        <dbReference type="EMBL" id="GHI16216.1"/>
    </source>
</evidence>
<dbReference type="EMBL" id="BNDV01000014">
    <property type="protein sequence ID" value="GHI16216.1"/>
    <property type="molecule type" value="Genomic_DNA"/>
</dbReference>
<feature type="region of interest" description="Disordered" evidence="1">
    <location>
        <begin position="1"/>
        <end position="42"/>
    </location>
</feature>
<reference evidence="4" key="1">
    <citation type="submission" date="2020-09" db="EMBL/GenBank/DDBJ databases">
        <title>Whole genome shotgun sequence of Streptomyces cinnamonensis NBRC 15873.</title>
        <authorList>
            <person name="Komaki H."/>
            <person name="Tamura T."/>
        </authorList>
    </citation>
    <scope>NUCLEOTIDE SEQUENCE [LARGE SCALE GENOMIC DNA]</scope>
    <source>
        <strain evidence="4">NBRC 15873</strain>
    </source>
</reference>
<dbReference type="Proteomes" id="UP000660554">
    <property type="component" value="Unassembled WGS sequence"/>
</dbReference>
<reference evidence="3" key="2">
    <citation type="submission" date="2024-05" db="EMBL/GenBank/DDBJ databases">
        <title>Whole genome shotgun sequence of Streptomyces cinnamonensis NBRC 15873.</title>
        <authorList>
            <person name="Komaki H."/>
            <person name="Tamura T."/>
        </authorList>
    </citation>
    <scope>NUCLEOTIDE SEQUENCE</scope>
    <source>
        <strain evidence="3">NBRC 15873</strain>
    </source>
</reference>
<proteinExistence type="predicted"/>
<protein>
    <submittedName>
        <fullName evidence="3">Uncharacterized protein</fullName>
    </submittedName>
</protein>
<gene>
    <name evidence="2" type="ORF">Scinn_56780</name>
    <name evidence="3" type="ORF">Scinn_56790</name>
</gene>
<evidence type="ECO:0000313" key="2">
    <source>
        <dbReference type="EMBL" id="GHI16215.1"/>
    </source>
</evidence>
<keyword evidence="4" id="KW-1185">Reference proteome</keyword>
<name>A0ABQ3NTX8_STRVG</name>
<sequence>MADHQEDMPSTSSSWPSPWDGSASLSRTPEAESMTSGSCRPGIGPYGCQTCCRSSASSSAPADRDWG</sequence>
<organism evidence="3 4">
    <name type="scientific">Streptomyces virginiae</name>
    <name type="common">Streptomyces cinnamonensis</name>
    <dbReference type="NCBI Taxonomy" id="1961"/>
    <lineage>
        <taxon>Bacteria</taxon>
        <taxon>Bacillati</taxon>
        <taxon>Actinomycetota</taxon>
        <taxon>Actinomycetes</taxon>
        <taxon>Kitasatosporales</taxon>
        <taxon>Streptomycetaceae</taxon>
        <taxon>Streptomyces</taxon>
    </lineage>
</organism>